<dbReference type="CDD" id="cd00037">
    <property type="entry name" value="CLECT"/>
    <property type="match status" value="3"/>
</dbReference>
<gene>
    <name evidence="4" type="ORF">CLODIP_2_CD11563</name>
</gene>
<dbReference type="InterPro" id="IPR036728">
    <property type="entry name" value="PBP_GOBP_sf"/>
</dbReference>
<dbReference type="AlphaFoldDB" id="A0A8S1DID6"/>
<protein>
    <recommendedName>
        <fullName evidence="3">C-type lectin domain-containing protein</fullName>
    </recommendedName>
</protein>
<feature type="chain" id="PRO_5035846987" description="C-type lectin domain-containing protein" evidence="2">
    <location>
        <begin position="22"/>
        <end position="995"/>
    </location>
</feature>
<dbReference type="Gene3D" id="1.10.238.20">
    <property type="entry name" value="Pheromone/general odorant binding protein domain"/>
    <property type="match status" value="1"/>
</dbReference>
<dbReference type="Gene3D" id="3.10.100.10">
    <property type="entry name" value="Mannose-Binding Protein A, subunit A"/>
    <property type="match status" value="4"/>
</dbReference>
<dbReference type="PANTHER" id="PTHR22802">
    <property type="entry name" value="C-TYPE LECTIN SUPERFAMILY MEMBER"/>
    <property type="match status" value="1"/>
</dbReference>
<dbReference type="GO" id="GO:0005549">
    <property type="term" value="F:odorant binding"/>
    <property type="evidence" value="ECO:0007669"/>
    <property type="project" value="InterPro"/>
</dbReference>
<evidence type="ECO:0000313" key="4">
    <source>
        <dbReference type="EMBL" id="CAB3379763.1"/>
    </source>
</evidence>
<dbReference type="EMBL" id="CADEPI010000195">
    <property type="protein sequence ID" value="CAB3379763.1"/>
    <property type="molecule type" value="Genomic_DNA"/>
</dbReference>
<keyword evidence="5" id="KW-1185">Reference proteome</keyword>
<dbReference type="SUPFAM" id="SSF47565">
    <property type="entry name" value="Insect pheromone/odorant-binding proteins"/>
    <property type="match status" value="1"/>
</dbReference>
<organism evidence="4 5">
    <name type="scientific">Cloeon dipterum</name>
    <dbReference type="NCBI Taxonomy" id="197152"/>
    <lineage>
        <taxon>Eukaryota</taxon>
        <taxon>Metazoa</taxon>
        <taxon>Ecdysozoa</taxon>
        <taxon>Arthropoda</taxon>
        <taxon>Hexapoda</taxon>
        <taxon>Insecta</taxon>
        <taxon>Pterygota</taxon>
        <taxon>Palaeoptera</taxon>
        <taxon>Ephemeroptera</taxon>
        <taxon>Pisciforma</taxon>
        <taxon>Baetidae</taxon>
        <taxon>Cloeon</taxon>
    </lineage>
</organism>
<evidence type="ECO:0000313" key="5">
    <source>
        <dbReference type="Proteomes" id="UP000494165"/>
    </source>
</evidence>
<feature type="domain" description="C-type lectin" evidence="3">
    <location>
        <begin position="515"/>
        <end position="645"/>
    </location>
</feature>
<reference evidence="4 5" key="1">
    <citation type="submission" date="2020-04" db="EMBL/GenBank/DDBJ databases">
        <authorList>
            <person name="Alioto T."/>
            <person name="Alioto T."/>
            <person name="Gomez Garrido J."/>
        </authorList>
    </citation>
    <scope>NUCLEOTIDE SEQUENCE [LARGE SCALE GENOMIC DNA]</scope>
</reference>
<dbReference type="PANTHER" id="PTHR22802:SF465">
    <property type="entry name" value="AT17652P-RELATED"/>
    <property type="match status" value="1"/>
</dbReference>
<dbReference type="SUPFAM" id="SSF56436">
    <property type="entry name" value="C-type lectin-like"/>
    <property type="match status" value="4"/>
</dbReference>
<name>A0A8S1DID6_9INSE</name>
<dbReference type="InterPro" id="IPR016187">
    <property type="entry name" value="CTDL_fold"/>
</dbReference>
<evidence type="ECO:0000259" key="3">
    <source>
        <dbReference type="PROSITE" id="PS50041"/>
    </source>
</evidence>
<proteinExistence type="predicted"/>
<dbReference type="SMART" id="SM00708">
    <property type="entry name" value="PhBP"/>
    <property type="match status" value="1"/>
</dbReference>
<dbReference type="InterPro" id="IPR051004">
    <property type="entry name" value="DC-SIGN_domain-containing"/>
</dbReference>
<sequence length="995" mass="111591">MELAVPLFCLSLILLVQTAKSNFLNTIGGDERFFEQARSSVKETEKVEEEAKCPVDDERKETKEMLTTLIAEIRDLKNDVAALSKNLHEIKEDNSRILESGNSTRSEEINDTLITPPQQEPEGILCGQNQFNVKTLKNGKKYHFSRRQVDWYTAKEICENNTMHLASPKTMEEFKTLRDHLMDKEIFDSKWLSASDVGRMGKGFVWHDGEELPADSPLWGDGPYSYGAHFGEEFCVHTGITLLGEQIARNGARWHRIVDFFDLCGRSIHAGCPPDNCNRRDFIKTCNYFNIFKNNYYNINHSPFMDFYFTCIEIIRGKLQPVPCSLSCADYNSFLESNPTSGSQEAKGTKKTSNCGMEYFVSTSTATRNEAAMRCKELNMTLLTVTSLEGLECLNNFEANTFWTSGSKEDGRCHLENQYVWCSTGFNFSRNLIESEKIWLPTNEASPSATERCLAVSISSNSSNQGLVHRKCDYALPFICQYSVDCPQLCSRDESLFDSSGILKDKKSYGIWLDIGNYTYLLGNKPMAWLDNYQQCCTLGMEALNIDSAAEQLGLTALVGANKGNWTANFNYWTSGTWNGAPVKQWAWCEPTGPTVFVKGLVWEPSQPDNKGGNESCVHFRFTLNSTGTILTDRNCTNKYIFACKSALKTTPKPCVAFCPINSCERNSSLFDTVSSTTALRNFFSYGNWYDGCGRNFLTYNSKLSNWTVARNSCCEIGLTLASMESAGKSSCFSRIVSKFAPSIFGDFWLSGTDLGCDSNFRWCTLSRDFVDPEVTWKEGHPKPGLDCVYLEVRSGSMLLATDDCAQTKNFLCEVRKKGTFQRAMQTECAETWDITVDQIDLLLNVSAFLTATMSLNLKCFLKCVGVEIGMFGVGGLDALATLRQIELVSQEDPVKLETGFVAYDLCSGIKSDDECVIADETFKCGQEKAPDLVSKIIANNFDNNTMLYPPTPCVPVHRTCWISNSTPCVKNTNPETLRKLETGHFISPNNRHLQ</sequence>
<dbReference type="InterPro" id="IPR016186">
    <property type="entry name" value="C-type_lectin-like/link_sf"/>
</dbReference>
<keyword evidence="1" id="KW-0175">Coiled coil</keyword>
<dbReference type="SMART" id="SM00034">
    <property type="entry name" value="CLECT"/>
    <property type="match status" value="4"/>
</dbReference>
<dbReference type="InterPro" id="IPR001304">
    <property type="entry name" value="C-type_lectin-like"/>
</dbReference>
<feature type="coiled-coil region" evidence="1">
    <location>
        <begin position="59"/>
        <end position="93"/>
    </location>
</feature>
<feature type="domain" description="C-type lectin" evidence="3">
    <location>
        <begin position="706"/>
        <end position="814"/>
    </location>
</feature>
<feature type="domain" description="C-type lectin" evidence="3">
    <location>
        <begin position="359"/>
        <end position="481"/>
    </location>
</feature>
<feature type="signal peptide" evidence="2">
    <location>
        <begin position="1"/>
        <end position="21"/>
    </location>
</feature>
<dbReference type="CDD" id="cd23992">
    <property type="entry name" value="PBP_GOBP"/>
    <property type="match status" value="1"/>
</dbReference>
<evidence type="ECO:0000256" key="2">
    <source>
        <dbReference type="SAM" id="SignalP"/>
    </source>
</evidence>
<evidence type="ECO:0000256" key="1">
    <source>
        <dbReference type="SAM" id="Coils"/>
    </source>
</evidence>
<dbReference type="Proteomes" id="UP000494165">
    <property type="component" value="Unassembled WGS sequence"/>
</dbReference>
<dbReference type="InterPro" id="IPR006170">
    <property type="entry name" value="PBP/GOBP"/>
</dbReference>
<dbReference type="OrthoDB" id="6340082at2759"/>
<accession>A0A8S1DID6</accession>
<dbReference type="PROSITE" id="PS50041">
    <property type="entry name" value="C_TYPE_LECTIN_2"/>
    <property type="match status" value="4"/>
</dbReference>
<feature type="domain" description="C-type lectin" evidence="3">
    <location>
        <begin position="137"/>
        <end position="255"/>
    </location>
</feature>
<dbReference type="Pfam" id="PF01395">
    <property type="entry name" value="PBP_GOBP"/>
    <property type="match status" value="1"/>
</dbReference>
<comment type="caution">
    <text evidence="4">The sequence shown here is derived from an EMBL/GenBank/DDBJ whole genome shotgun (WGS) entry which is preliminary data.</text>
</comment>
<keyword evidence="2" id="KW-0732">Signal</keyword>